<gene>
    <name evidence="6" type="ORF">GLAREA_09732</name>
</gene>
<evidence type="ECO:0000313" key="7">
    <source>
        <dbReference type="Proteomes" id="UP000016922"/>
    </source>
</evidence>
<dbReference type="Pfam" id="PF06441">
    <property type="entry name" value="EHN"/>
    <property type="match status" value="1"/>
</dbReference>
<proteinExistence type="inferred from homology"/>
<dbReference type="InterPro" id="IPR016292">
    <property type="entry name" value="Epoxide_hydrolase"/>
</dbReference>
<feature type="domain" description="Epoxide hydrolase N-terminal" evidence="5">
    <location>
        <begin position="4"/>
        <end position="117"/>
    </location>
</feature>
<dbReference type="PANTHER" id="PTHR21661">
    <property type="entry name" value="EPOXIDE HYDROLASE 1-RELATED"/>
    <property type="match status" value="1"/>
</dbReference>
<dbReference type="STRING" id="1116229.S3D9E0"/>
<dbReference type="PIRSF" id="PIRSF001112">
    <property type="entry name" value="Epoxide_hydrolase"/>
    <property type="match status" value="1"/>
</dbReference>
<accession>S3D9E0</accession>
<dbReference type="GO" id="GO:0004301">
    <property type="term" value="F:epoxide hydrolase activity"/>
    <property type="evidence" value="ECO:0007669"/>
    <property type="project" value="TreeGrafter"/>
</dbReference>
<dbReference type="Proteomes" id="UP000016922">
    <property type="component" value="Unassembled WGS sequence"/>
</dbReference>
<dbReference type="Gene3D" id="3.40.50.1820">
    <property type="entry name" value="alpha/beta hydrolase"/>
    <property type="match status" value="1"/>
</dbReference>
<evidence type="ECO:0000259" key="5">
    <source>
        <dbReference type="Pfam" id="PF06441"/>
    </source>
</evidence>
<dbReference type="InterPro" id="IPR000639">
    <property type="entry name" value="Epox_hydrolase-like"/>
</dbReference>
<evidence type="ECO:0000313" key="6">
    <source>
        <dbReference type="EMBL" id="EPE28611.1"/>
    </source>
</evidence>
<dbReference type="InterPro" id="IPR029058">
    <property type="entry name" value="AB_hydrolase_fold"/>
</dbReference>
<dbReference type="SUPFAM" id="SSF53474">
    <property type="entry name" value="alpha/beta-Hydrolases"/>
    <property type="match status" value="1"/>
</dbReference>
<dbReference type="PRINTS" id="PR00412">
    <property type="entry name" value="EPOXHYDRLASE"/>
</dbReference>
<evidence type="ECO:0000256" key="2">
    <source>
        <dbReference type="ARBA" id="ARBA00022797"/>
    </source>
</evidence>
<dbReference type="OMA" id="RGYQRIQ"/>
<feature type="active site" description="Nucleophile" evidence="4">
    <location>
        <position position="183"/>
    </location>
</feature>
<dbReference type="EMBL" id="KE145368">
    <property type="protein sequence ID" value="EPE28611.1"/>
    <property type="molecule type" value="Genomic_DNA"/>
</dbReference>
<dbReference type="OrthoDB" id="7130006at2759"/>
<dbReference type="AlphaFoldDB" id="S3D9E0"/>
<keyword evidence="3 6" id="KW-0378">Hydrolase</keyword>
<evidence type="ECO:0000256" key="3">
    <source>
        <dbReference type="ARBA" id="ARBA00022801"/>
    </source>
</evidence>
<dbReference type="HOGENOM" id="CLU_019414_0_2_1"/>
<evidence type="ECO:0000256" key="1">
    <source>
        <dbReference type="ARBA" id="ARBA00010088"/>
    </source>
</evidence>
<keyword evidence="7" id="KW-1185">Reference proteome</keyword>
<dbReference type="PANTHER" id="PTHR21661:SF35">
    <property type="entry name" value="EPOXIDE HYDROLASE"/>
    <property type="match status" value="1"/>
</dbReference>
<dbReference type="InterPro" id="IPR010497">
    <property type="entry name" value="Epoxide_hydro_N"/>
</dbReference>
<dbReference type="KEGG" id="glz:GLAREA_09732"/>
<reference evidence="6 7" key="1">
    <citation type="journal article" date="2013" name="BMC Genomics">
        <title>Genomics-driven discovery of the pneumocandin biosynthetic gene cluster in the fungus Glarea lozoyensis.</title>
        <authorList>
            <person name="Chen L."/>
            <person name="Yue Q."/>
            <person name="Zhang X."/>
            <person name="Xiang M."/>
            <person name="Wang C."/>
            <person name="Li S."/>
            <person name="Che Y."/>
            <person name="Ortiz-Lopez F.J."/>
            <person name="Bills G.F."/>
            <person name="Liu X."/>
            <person name="An Z."/>
        </authorList>
    </citation>
    <scope>NUCLEOTIDE SEQUENCE [LARGE SCALE GENOMIC DNA]</scope>
    <source>
        <strain evidence="7">ATCC 20868 / MF5171</strain>
    </source>
</reference>
<name>S3D9E0_GLAL2</name>
<feature type="active site" description="Proton acceptor" evidence="4">
    <location>
        <position position="379"/>
    </location>
</feature>
<protein>
    <submittedName>
        <fullName evidence="6">Alpha/beta-Hydrolase</fullName>
    </submittedName>
</protein>
<comment type="similarity">
    <text evidence="1">Belongs to the peptidase S33 family.</text>
</comment>
<sequence>MTTPKPFKIAVDDSLLAFVNQRVATGRIPEGYNFPPGKEWTYGVPSQEMSRLKEYWTHKYDWRAVEARINSYLKMFTIPIEHNGESFSMHFVHHRSEKEGAVPMLFQHGWPGSFLEVEPIIDSLVNPSDPSHQAYHIIAPSLPGFGFSSSSKSPDFTLIDIAAINNKIMLALGYTKYIVQGGDWGSMVSRFAAVGHSDNVLACHVNMIVATPPVWYTQPISFVRFVVWAIMNAKKPGSMLAKMLWWRKDENGYLEIQGTKPQTLTYALADSPLGQLAWIRDKMQPLISNDYRWQDEDVITWAMMYIIPGSTGSSAIYTNGKGKKAKIFQQVLLDKPLPAKQDFGASVFPDDVFNVPYFWASACVSKNIVFWKEHAVGGHFASTEKPVELVEDIREFTKNIRKENMTALKQSGKLKL</sequence>
<evidence type="ECO:0000256" key="4">
    <source>
        <dbReference type="PIRSR" id="PIRSR001112-1"/>
    </source>
</evidence>
<dbReference type="GO" id="GO:0097176">
    <property type="term" value="P:epoxide metabolic process"/>
    <property type="evidence" value="ECO:0007669"/>
    <property type="project" value="TreeGrafter"/>
</dbReference>
<dbReference type="RefSeq" id="XP_008084519.1">
    <property type="nucleotide sequence ID" value="XM_008086328.1"/>
</dbReference>
<keyword evidence="2" id="KW-0058">Aromatic hydrocarbons catabolism</keyword>
<organism evidence="6 7">
    <name type="scientific">Glarea lozoyensis (strain ATCC 20868 / MF5171)</name>
    <dbReference type="NCBI Taxonomy" id="1116229"/>
    <lineage>
        <taxon>Eukaryota</taxon>
        <taxon>Fungi</taxon>
        <taxon>Dikarya</taxon>
        <taxon>Ascomycota</taxon>
        <taxon>Pezizomycotina</taxon>
        <taxon>Leotiomycetes</taxon>
        <taxon>Helotiales</taxon>
        <taxon>Helotiaceae</taxon>
        <taxon>Glarea</taxon>
    </lineage>
</organism>
<feature type="active site" description="Proton donor" evidence="4">
    <location>
        <position position="317"/>
    </location>
</feature>
<dbReference type="eggNOG" id="KOG2565">
    <property type="taxonomic scope" value="Eukaryota"/>
</dbReference>
<dbReference type="GeneID" id="19468779"/>